<reference evidence="2" key="1">
    <citation type="journal article" date="2019" name="Int. J. Syst. Evol. Microbiol.">
        <title>The Global Catalogue of Microorganisms (GCM) 10K type strain sequencing project: providing services to taxonomists for standard genome sequencing and annotation.</title>
        <authorList>
            <consortium name="The Broad Institute Genomics Platform"/>
            <consortium name="The Broad Institute Genome Sequencing Center for Infectious Disease"/>
            <person name="Wu L."/>
            <person name="Ma J."/>
        </authorList>
    </citation>
    <scope>NUCLEOTIDE SEQUENCE [LARGE SCALE GENOMIC DNA]</scope>
    <source>
        <strain evidence="2">KCTC 12861</strain>
    </source>
</reference>
<gene>
    <name evidence="1" type="ORF">GCM10007094_24430</name>
</gene>
<organism evidence="1 2">
    <name type="scientific">Pseudovibrio japonicus</name>
    <dbReference type="NCBI Taxonomy" id="366534"/>
    <lineage>
        <taxon>Bacteria</taxon>
        <taxon>Pseudomonadati</taxon>
        <taxon>Pseudomonadota</taxon>
        <taxon>Alphaproteobacteria</taxon>
        <taxon>Hyphomicrobiales</taxon>
        <taxon>Stappiaceae</taxon>
        <taxon>Pseudovibrio</taxon>
    </lineage>
</organism>
<dbReference type="Proteomes" id="UP000637980">
    <property type="component" value="Unassembled WGS sequence"/>
</dbReference>
<name>A0ABQ3ELH0_9HYPH</name>
<comment type="caution">
    <text evidence="1">The sequence shown here is derived from an EMBL/GenBank/DDBJ whole genome shotgun (WGS) entry which is preliminary data.</text>
</comment>
<keyword evidence="2" id="KW-1185">Reference proteome</keyword>
<dbReference type="EMBL" id="BMXE01000004">
    <property type="protein sequence ID" value="GHB34392.1"/>
    <property type="molecule type" value="Genomic_DNA"/>
</dbReference>
<proteinExistence type="predicted"/>
<accession>A0ABQ3ELH0</accession>
<evidence type="ECO:0000313" key="2">
    <source>
        <dbReference type="Proteomes" id="UP000637980"/>
    </source>
</evidence>
<sequence length="241" mass="26837">MEQTIFGKPTRQQLAAQNNADLYKHMFKAHGIAFEVSKGLFQCTVQPLPFYSSIVTLNPATSPDPINKLAGSAHFDLYVKDSFADLPLANSGFLQLFDANWFRFDERGDVNTTGWEKVATPSQLKHWEAAWKDGGNQTAQTMFPSNLLDDTEITFWGYKQAGSYTKGFIGNDCGHATGLSNVFANTLCPHTYHEMAQLLQTWRPQKPVVGYTRGQALEHALQAGFESTGDLRVWLKPVSPS</sequence>
<evidence type="ECO:0000313" key="1">
    <source>
        <dbReference type="EMBL" id="GHB34392.1"/>
    </source>
</evidence>
<protein>
    <submittedName>
        <fullName evidence="1">Uncharacterized protein</fullName>
    </submittedName>
</protein>
<dbReference type="RefSeq" id="WP_189437081.1">
    <property type="nucleotide sequence ID" value="NZ_BMXE01000004.1"/>
</dbReference>